<evidence type="ECO:0000313" key="2">
    <source>
        <dbReference type="EMBL" id="MBP2320948.1"/>
    </source>
</evidence>
<dbReference type="EMBL" id="JAGINW010000001">
    <property type="protein sequence ID" value="MBP2320948.1"/>
    <property type="molecule type" value="Genomic_DNA"/>
</dbReference>
<reference evidence="2 3" key="1">
    <citation type="submission" date="2021-03" db="EMBL/GenBank/DDBJ databases">
        <title>Sequencing the genomes of 1000 actinobacteria strains.</title>
        <authorList>
            <person name="Klenk H.-P."/>
        </authorList>
    </citation>
    <scope>NUCLEOTIDE SEQUENCE [LARGE SCALE GENOMIC DNA]</scope>
    <source>
        <strain evidence="2 3">DSM 46670</strain>
    </source>
</reference>
<gene>
    <name evidence="2" type="ORF">JOF56_001333</name>
</gene>
<dbReference type="PROSITE" id="PS51257">
    <property type="entry name" value="PROKAR_LIPOPROTEIN"/>
    <property type="match status" value="1"/>
</dbReference>
<comment type="caution">
    <text evidence="2">The sequence shown here is derived from an EMBL/GenBank/DDBJ whole genome shotgun (WGS) entry which is preliminary data.</text>
</comment>
<evidence type="ECO:0000313" key="3">
    <source>
        <dbReference type="Proteomes" id="UP001519332"/>
    </source>
</evidence>
<keyword evidence="3" id="KW-1185">Reference proteome</keyword>
<dbReference type="RefSeq" id="WP_209635508.1">
    <property type="nucleotide sequence ID" value="NZ_JAGINW010000001.1"/>
</dbReference>
<dbReference type="Pfam" id="PF13623">
    <property type="entry name" value="SurA_N_2"/>
    <property type="match status" value="1"/>
</dbReference>
<evidence type="ECO:0000256" key="1">
    <source>
        <dbReference type="SAM" id="SignalP"/>
    </source>
</evidence>
<dbReference type="InterPro" id="IPR027304">
    <property type="entry name" value="Trigger_fact/SurA_dom_sf"/>
</dbReference>
<organism evidence="2 3">
    <name type="scientific">Kibdelosporangium banguiense</name>
    <dbReference type="NCBI Taxonomy" id="1365924"/>
    <lineage>
        <taxon>Bacteria</taxon>
        <taxon>Bacillati</taxon>
        <taxon>Actinomycetota</taxon>
        <taxon>Actinomycetes</taxon>
        <taxon>Pseudonocardiales</taxon>
        <taxon>Pseudonocardiaceae</taxon>
        <taxon>Kibdelosporangium</taxon>
    </lineage>
</organism>
<dbReference type="SUPFAM" id="SSF109998">
    <property type="entry name" value="Triger factor/SurA peptide-binding domain-like"/>
    <property type="match status" value="1"/>
</dbReference>
<feature type="signal peptide" evidence="1">
    <location>
        <begin position="1"/>
        <end position="34"/>
    </location>
</feature>
<name>A0ABS4TAP8_9PSEU</name>
<sequence length="336" mass="36523">MTTAMRRPAKFAAVLTAAAVLVAGCGSGANKANAAAIIDGRTISVDDIQSRVEKVMKGNQFAQQLQQQHKLDLLSRSILTREVNYELTAVAAQRENLRVDEAALAQRVVERAQPQQQPDATAIEANLDKATDEAFDEREVARNELLSEELAKSYLGRLQITITGAIVRGTQAKKQAQDLAKQLAENPAKSTEIVTPLQNDAAVDFEMSLITGVLVAQSAGFELATTPIVSAQANTVVAFSLAPHMLQNQGENLWFVALIKNRNPNGTLPEREREAADSVPPELLNKIGRRLVSQYIGDIKFEIGPRYGVWDPIGNNVAPRAEEVSGYQYTARVAKP</sequence>
<feature type="chain" id="PRO_5047526772" description="SurA N-terminal domain-containing protein" evidence="1">
    <location>
        <begin position="35"/>
        <end position="336"/>
    </location>
</feature>
<evidence type="ECO:0008006" key="4">
    <source>
        <dbReference type="Google" id="ProtNLM"/>
    </source>
</evidence>
<proteinExistence type="predicted"/>
<keyword evidence="1" id="KW-0732">Signal</keyword>
<accession>A0ABS4TAP8</accession>
<protein>
    <recommendedName>
        <fullName evidence="4">SurA N-terminal domain-containing protein</fullName>
    </recommendedName>
</protein>
<dbReference type="Proteomes" id="UP001519332">
    <property type="component" value="Unassembled WGS sequence"/>
</dbReference>